<evidence type="ECO:0000256" key="1">
    <source>
        <dbReference type="SAM" id="MobiDB-lite"/>
    </source>
</evidence>
<proteinExistence type="predicted"/>
<dbReference type="AlphaFoldDB" id="A0A517QYJ8"/>
<organism evidence="2 3">
    <name type="scientific">Stratiformator vulcanicus</name>
    <dbReference type="NCBI Taxonomy" id="2527980"/>
    <lineage>
        <taxon>Bacteria</taxon>
        <taxon>Pseudomonadati</taxon>
        <taxon>Planctomycetota</taxon>
        <taxon>Planctomycetia</taxon>
        <taxon>Planctomycetales</taxon>
        <taxon>Planctomycetaceae</taxon>
        <taxon>Stratiformator</taxon>
    </lineage>
</organism>
<name>A0A517QYJ8_9PLAN</name>
<accession>A0A517QYJ8</accession>
<evidence type="ECO:0000313" key="3">
    <source>
        <dbReference type="Proteomes" id="UP000317318"/>
    </source>
</evidence>
<feature type="region of interest" description="Disordered" evidence="1">
    <location>
        <begin position="1"/>
        <end position="26"/>
    </location>
</feature>
<feature type="compositionally biased region" description="Low complexity" evidence="1">
    <location>
        <begin position="1"/>
        <end position="15"/>
    </location>
</feature>
<protein>
    <submittedName>
        <fullName evidence="2">Uncharacterized protein</fullName>
    </submittedName>
</protein>
<sequence length="132" mass="13743">MVMSPVAATSSVPPSEIRPPSIKTSPLDAYRSPLSRVVDPRNSTASFASPEIETSVPGLFRLSIVTSVPSGLPPVVSIASSSAMRVSSSCRSPVETRVEPDPLVPTLSELSREPSIVCDFASVLSITASTSS</sequence>
<keyword evidence="3" id="KW-1185">Reference proteome</keyword>
<dbReference type="EMBL" id="CP036268">
    <property type="protein sequence ID" value="QDT36729.1"/>
    <property type="molecule type" value="Genomic_DNA"/>
</dbReference>
<evidence type="ECO:0000313" key="2">
    <source>
        <dbReference type="EMBL" id="QDT36729.1"/>
    </source>
</evidence>
<gene>
    <name evidence="2" type="ORF">Pan189_10920</name>
</gene>
<dbReference type="Proteomes" id="UP000317318">
    <property type="component" value="Chromosome"/>
</dbReference>
<dbReference type="KEGG" id="svp:Pan189_10920"/>
<reference evidence="2 3" key="1">
    <citation type="submission" date="2019-02" db="EMBL/GenBank/DDBJ databases">
        <title>Deep-cultivation of Planctomycetes and their phenomic and genomic characterization uncovers novel biology.</title>
        <authorList>
            <person name="Wiegand S."/>
            <person name="Jogler M."/>
            <person name="Boedeker C."/>
            <person name="Pinto D."/>
            <person name="Vollmers J."/>
            <person name="Rivas-Marin E."/>
            <person name="Kohn T."/>
            <person name="Peeters S.H."/>
            <person name="Heuer A."/>
            <person name="Rast P."/>
            <person name="Oberbeckmann S."/>
            <person name="Bunk B."/>
            <person name="Jeske O."/>
            <person name="Meyerdierks A."/>
            <person name="Storesund J.E."/>
            <person name="Kallscheuer N."/>
            <person name="Luecker S."/>
            <person name="Lage O.M."/>
            <person name="Pohl T."/>
            <person name="Merkel B.J."/>
            <person name="Hornburger P."/>
            <person name="Mueller R.-W."/>
            <person name="Bruemmer F."/>
            <person name="Labrenz M."/>
            <person name="Spormann A.M."/>
            <person name="Op den Camp H."/>
            <person name="Overmann J."/>
            <person name="Amann R."/>
            <person name="Jetten M.S.M."/>
            <person name="Mascher T."/>
            <person name="Medema M.H."/>
            <person name="Devos D.P."/>
            <person name="Kaster A.-K."/>
            <person name="Ovreas L."/>
            <person name="Rohde M."/>
            <person name="Galperin M.Y."/>
            <person name="Jogler C."/>
        </authorList>
    </citation>
    <scope>NUCLEOTIDE SEQUENCE [LARGE SCALE GENOMIC DNA]</scope>
    <source>
        <strain evidence="2 3">Pan189</strain>
    </source>
</reference>